<evidence type="ECO:0000256" key="4">
    <source>
        <dbReference type="ARBA" id="ARBA00022840"/>
    </source>
</evidence>
<dbReference type="AlphaFoldDB" id="A0A9W6JE82"/>
<dbReference type="InterPro" id="IPR017871">
    <property type="entry name" value="ABC_transporter-like_CS"/>
</dbReference>
<dbReference type="InterPro" id="IPR050611">
    <property type="entry name" value="ABCF"/>
</dbReference>
<comment type="caution">
    <text evidence="7">The sequence shown here is derived from an EMBL/GenBank/DDBJ whole genome shotgun (WGS) entry which is preliminary data.</text>
</comment>
<dbReference type="Proteomes" id="UP001143364">
    <property type="component" value="Unassembled WGS sequence"/>
</dbReference>
<dbReference type="FunFam" id="3.40.50.300:FF:000011">
    <property type="entry name" value="Putative ABC transporter ATP-binding component"/>
    <property type="match status" value="1"/>
</dbReference>
<dbReference type="EMBL" id="BSFK01000005">
    <property type="protein sequence ID" value="GLK75647.1"/>
    <property type="molecule type" value="Genomic_DNA"/>
</dbReference>
<evidence type="ECO:0000256" key="2">
    <source>
        <dbReference type="ARBA" id="ARBA00022737"/>
    </source>
</evidence>
<evidence type="ECO:0000256" key="1">
    <source>
        <dbReference type="ARBA" id="ARBA00005417"/>
    </source>
</evidence>
<protein>
    <submittedName>
        <fullName evidence="7">ATP-binding protein</fullName>
    </submittedName>
</protein>
<evidence type="ECO:0000256" key="5">
    <source>
        <dbReference type="SAM" id="Coils"/>
    </source>
</evidence>
<dbReference type="Gene3D" id="1.10.287.380">
    <property type="entry name" value="Valyl-tRNA synthetase, C-terminal domain"/>
    <property type="match status" value="1"/>
</dbReference>
<keyword evidence="5" id="KW-0175">Coiled coil</keyword>
<dbReference type="Pfam" id="PF12848">
    <property type="entry name" value="ABC_tran_Xtn"/>
    <property type="match status" value="1"/>
</dbReference>
<sequence>MTSWTALLLAGLRAARHKGRAMINITDITCRVAGRVLLDKASAFLPEGARVGVVGRNGTGKTTLFKVLANELAPDDGDVSMPKGLRLGRVAQEAPSGPEALIDVVLAADVERAALMKESETCTDPDRISDIVTRLIDIDAYEAPARAARILSGLGFDDEAQARPCSDFSGGWRMRVALAAVLFSEPDLLLLDEPTNHLDLEGTLWLQDYLAKYPRTVLVISHDRDLLNASVDHILHFDNGKLNVWKGNYDAFDRMRREKLALDQKAAKAQDEERKRLEAFIARFKAKASKATQAQSRMKRLAKMQPITAVVESSVVPFRIPDPERELAPPLVALDGVSVGYGDRTILHKLSLRIDPDDRIALLGSNGNGKSTFAKLLAGRLAPQEGRVNKSEKMLAGFFAQHQVEDLNVDQSPYDHIRAKMPTANEAQVRAKTAQIGFPADKANTKVAKMSGGEKARLAFGLAVFHAPHLLILDEPTNHLDIDSRESLAQALNEFPGAVILVSHDRHLLDATADRLWLVGDGGVKAFDGDLDDYRRYILSDAAKPKKAGKGSGKSSEPAPKRLDVGALKKKVTQLEELMASCRAEIARIDAELEAGGGFPGKPQKAATLGAKRAECERAMAEAEEQWLEASASLEEAAAA</sequence>
<dbReference type="InterPro" id="IPR032781">
    <property type="entry name" value="ABC_tran_Xtn"/>
</dbReference>
<dbReference type="InterPro" id="IPR027417">
    <property type="entry name" value="P-loop_NTPase"/>
</dbReference>
<dbReference type="PANTHER" id="PTHR19211">
    <property type="entry name" value="ATP-BINDING TRANSPORT PROTEIN-RELATED"/>
    <property type="match status" value="1"/>
</dbReference>
<evidence type="ECO:0000313" key="7">
    <source>
        <dbReference type="EMBL" id="GLK75647.1"/>
    </source>
</evidence>
<reference evidence="7" key="1">
    <citation type="journal article" date="2014" name="Int. J. Syst. Evol. Microbiol.">
        <title>Complete genome sequence of Corynebacterium casei LMG S-19264T (=DSM 44701T), isolated from a smear-ripened cheese.</title>
        <authorList>
            <consortium name="US DOE Joint Genome Institute (JGI-PGF)"/>
            <person name="Walter F."/>
            <person name="Albersmeier A."/>
            <person name="Kalinowski J."/>
            <person name="Ruckert C."/>
        </authorList>
    </citation>
    <scope>NUCLEOTIDE SEQUENCE</scope>
    <source>
        <strain evidence="7">VKM B-2555</strain>
    </source>
</reference>
<dbReference type="SMART" id="SM00382">
    <property type="entry name" value="AAA"/>
    <property type="match status" value="2"/>
</dbReference>
<feature type="domain" description="ABC transporter" evidence="6">
    <location>
        <begin position="332"/>
        <end position="546"/>
    </location>
</feature>
<dbReference type="Pfam" id="PF00005">
    <property type="entry name" value="ABC_tran"/>
    <property type="match status" value="2"/>
</dbReference>
<organism evidence="7 8">
    <name type="scientific">Methylopila jiangsuensis</name>
    <dbReference type="NCBI Taxonomy" id="586230"/>
    <lineage>
        <taxon>Bacteria</taxon>
        <taxon>Pseudomonadati</taxon>
        <taxon>Pseudomonadota</taxon>
        <taxon>Alphaproteobacteria</taxon>
        <taxon>Hyphomicrobiales</taxon>
        <taxon>Methylopilaceae</taxon>
        <taxon>Methylopila</taxon>
    </lineage>
</organism>
<dbReference type="CDD" id="cd03221">
    <property type="entry name" value="ABCF_EF-3"/>
    <property type="match status" value="2"/>
</dbReference>
<dbReference type="PROSITE" id="PS00211">
    <property type="entry name" value="ABC_TRANSPORTER_1"/>
    <property type="match status" value="2"/>
</dbReference>
<proteinExistence type="inferred from homology"/>
<keyword evidence="2" id="KW-0677">Repeat</keyword>
<dbReference type="GO" id="GO:0016887">
    <property type="term" value="F:ATP hydrolysis activity"/>
    <property type="evidence" value="ECO:0007669"/>
    <property type="project" value="InterPro"/>
</dbReference>
<dbReference type="InterPro" id="IPR003593">
    <property type="entry name" value="AAA+_ATPase"/>
</dbReference>
<gene>
    <name evidence="7" type="ORF">GCM10008171_09010</name>
</gene>
<dbReference type="PROSITE" id="PS50893">
    <property type="entry name" value="ABC_TRANSPORTER_2"/>
    <property type="match status" value="2"/>
</dbReference>
<keyword evidence="3" id="KW-0547">Nucleotide-binding</keyword>
<evidence type="ECO:0000313" key="8">
    <source>
        <dbReference type="Proteomes" id="UP001143364"/>
    </source>
</evidence>
<comment type="similarity">
    <text evidence="1">Belongs to the ABC transporter superfamily.</text>
</comment>
<evidence type="ECO:0000256" key="3">
    <source>
        <dbReference type="ARBA" id="ARBA00022741"/>
    </source>
</evidence>
<keyword evidence="4 7" id="KW-0067">ATP-binding</keyword>
<keyword evidence="8" id="KW-1185">Reference proteome</keyword>
<feature type="domain" description="ABC transporter" evidence="6">
    <location>
        <begin position="23"/>
        <end position="264"/>
    </location>
</feature>
<dbReference type="SUPFAM" id="SSF52540">
    <property type="entry name" value="P-loop containing nucleoside triphosphate hydrolases"/>
    <property type="match status" value="2"/>
</dbReference>
<feature type="coiled-coil region" evidence="5">
    <location>
        <begin position="565"/>
        <end position="626"/>
    </location>
</feature>
<accession>A0A9W6JE82</accession>
<dbReference type="PANTHER" id="PTHR19211:SF14">
    <property type="entry name" value="ATP-BINDING CASSETTE SUB-FAMILY F MEMBER 1"/>
    <property type="match status" value="1"/>
</dbReference>
<dbReference type="Gene3D" id="3.40.50.300">
    <property type="entry name" value="P-loop containing nucleotide triphosphate hydrolases"/>
    <property type="match status" value="2"/>
</dbReference>
<reference evidence="7" key="2">
    <citation type="submission" date="2023-01" db="EMBL/GenBank/DDBJ databases">
        <authorList>
            <person name="Sun Q."/>
            <person name="Evtushenko L."/>
        </authorList>
    </citation>
    <scope>NUCLEOTIDE SEQUENCE</scope>
    <source>
        <strain evidence="7">VKM B-2555</strain>
    </source>
</reference>
<name>A0A9W6JE82_9HYPH</name>
<dbReference type="InterPro" id="IPR003439">
    <property type="entry name" value="ABC_transporter-like_ATP-bd"/>
</dbReference>
<dbReference type="InterPro" id="IPR037118">
    <property type="entry name" value="Val-tRNA_synth_C_sf"/>
</dbReference>
<dbReference type="GO" id="GO:0005524">
    <property type="term" value="F:ATP binding"/>
    <property type="evidence" value="ECO:0007669"/>
    <property type="project" value="UniProtKB-KW"/>
</dbReference>
<evidence type="ECO:0000259" key="6">
    <source>
        <dbReference type="PROSITE" id="PS50893"/>
    </source>
</evidence>